<comment type="caution">
    <text evidence="2">The sequence shown here is derived from an EMBL/GenBank/DDBJ whole genome shotgun (WGS) entry which is preliminary data.</text>
</comment>
<keyword evidence="3" id="KW-1185">Reference proteome</keyword>
<sequence>MSDSDSRAPIVEPEDIIDVFVARIRAADADGLAALYEPDAVLAVPGGPVVRGLSAIREAYAQFLATEPVYEIGERQPPLLMGELALTAHRWPGGDITVDVLRRQPDGTWLCVISQPRIN</sequence>
<dbReference type="Proteomes" id="UP001139157">
    <property type="component" value="Unassembled WGS sequence"/>
</dbReference>
<dbReference type="RefSeq" id="WP_251918591.1">
    <property type="nucleotide sequence ID" value="NZ_JAMRXG010000029.1"/>
</dbReference>
<dbReference type="SUPFAM" id="SSF54427">
    <property type="entry name" value="NTF2-like"/>
    <property type="match status" value="1"/>
</dbReference>
<dbReference type="InterPro" id="IPR032710">
    <property type="entry name" value="NTF2-like_dom_sf"/>
</dbReference>
<reference evidence="2" key="1">
    <citation type="submission" date="2022-06" db="EMBL/GenBank/DDBJ databases">
        <title>Novel species in genus nocardia.</title>
        <authorList>
            <person name="Li F."/>
        </authorList>
    </citation>
    <scope>NUCLEOTIDE SEQUENCE</scope>
    <source>
        <strain evidence="2">CDC141</strain>
    </source>
</reference>
<dbReference type="InterPro" id="IPR037401">
    <property type="entry name" value="SnoaL-like"/>
</dbReference>
<accession>A0A9X2J279</accession>
<evidence type="ECO:0000313" key="3">
    <source>
        <dbReference type="Proteomes" id="UP001139157"/>
    </source>
</evidence>
<feature type="domain" description="SnoaL-like" evidence="1">
    <location>
        <begin position="20"/>
        <end position="88"/>
    </location>
</feature>
<proteinExistence type="predicted"/>
<organism evidence="2 3">
    <name type="scientific">Nocardia pulmonis</name>
    <dbReference type="NCBI Taxonomy" id="2951408"/>
    <lineage>
        <taxon>Bacteria</taxon>
        <taxon>Bacillati</taxon>
        <taxon>Actinomycetota</taxon>
        <taxon>Actinomycetes</taxon>
        <taxon>Mycobacteriales</taxon>
        <taxon>Nocardiaceae</taxon>
        <taxon>Nocardia</taxon>
    </lineage>
</organism>
<dbReference type="EMBL" id="JAMRXG010000029">
    <property type="protein sequence ID" value="MCM6778885.1"/>
    <property type="molecule type" value="Genomic_DNA"/>
</dbReference>
<name>A0A9X2J279_9NOCA</name>
<evidence type="ECO:0000313" key="2">
    <source>
        <dbReference type="EMBL" id="MCM6778885.1"/>
    </source>
</evidence>
<dbReference type="Pfam" id="PF12680">
    <property type="entry name" value="SnoaL_2"/>
    <property type="match status" value="1"/>
</dbReference>
<gene>
    <name evidence="2" type="ORF">NDR86_35945</name>
</gene>
<evidence type="ECO:0000259" key="1">
    <source>
        <dbReference type="Pfam" id="PF12680"/>
    </source>
</evidence>
<dbReference type="AlphaFoldDB" id="A0A9X2J279"/>
<protein>
    <submittedName>
        <fullName evidence="2">Nuclear transport factor 2 family protein</fullName>
    </submittedName>
</protein>
<dbReference type="Gene3D" id="3.10.450.50">
    <property type="match status" value="1"/>
</dbReference>